<evidence type="ECO:0000313" key="2">
    <source>
        <dbReference type="EMBL" id="KAJ7675281.1"/>
    </source>
</evidence>
<dbReference type="EMBL" id="JARKIE010000150">
    <property type="protein sequence ID" value="KAJ7675281.1"/>
    <property type="molecule type" value="Genomic_DNA"/>
</dbReference>
<proteinExistence type="predicted"/>
<keyword evidence="3" id="KW-1185">Reference proteome</keyword>
<reference evidence="2" key="1">
    <citation type="submission" date="2023-03" db="EMBL/GenBank/DDBJ databases">
        <title>Massive genome expansion in bonnet fungi (Mycena s.s.) driven by repeated elements and novel gene families across ecological guilds.</title>
        <authorList>
            <consortium name="Lawrence Berkeley National Laboratory"/>
            <person name="Harder C.B."/>
            <person name="Miyauchi S."/>
            <person name="Viragh M."/>
            <person name="Kuo A."/>
            <person name="Thoen E."/>
            <person name="Andreopoulos B."/>
            <person name="Lu D."/>
            <person name="Skrede I."/>
            <person name="Drula E."/>
            <person name="Henrissat B."/>
            <person name="Morin E."/>
            <person name="Kohler A."/>
            <person name="Barry K."/>
            <person name="LaButti K."/>
            <person name="Morin E."/>
            <person name="Salamov A."/>
            <person name="Lipzen A."/>
            <person name="Mereny Z."/>
            <person name="Hegedus B."/>
            <person name="Baldrian P."/>
            <person name="Stursova M."/>
            <person name="Weitz H."/>
            <person name="Taylor A."/>
            <person name="Grigoriev I.V."/>
            <person name="Nagy L.G."/>
            <person name="Martin F."/>
            <person name="Kauserud H."/>
        </authorList>
    </citation>
    <scope>NUCLEOTIDE SEQUENCE</scope>
    <source>
        <strain evidence="2">CBHHK067</strain>
    </source>
</reference>
<evidence type="ECO:0000313" key="3">
    <source>
        <dbReference type="Proteomes" id="UP001221757"/>
    </source>
</evidence>
<name>A0AAD7D2P8_MYCRO</name>
<evidence type="ECO:0000256" key="1">
    <source>
        <dbReference type="SAM" id="MobiDB-lite"/>
    </source>
</evidence>
<accession>A0AAD7D2P8</accession>
<feature type="compositionally biased region" description="Low complexity" evidence="1">
    <location>
        <begin position="236"/>
        <end position="246"/>
    </location>
</feature>
<feature type="region of interest" description="Disordered" evidence="1">
    <location>
        <begin position="226"/>
        <end position="280"/>
    </location>
</feature>
<gene>
    <name evidence="2" type="ORF">B0H17DRAFT_1334730</name>
</gene>
<protein>
    <submittedName>
        <fullName evidence="2">Uncharacterized protein</fullName>
    </submittedName>
</protein>
<feature type="region of interest" description="Disordered" evidence="1">
    <location>
        <begin position="297"/>
        <end position="325"/>
    </location>
</feature>
<dbReference type="Proteomes" id="UP001221757">
    <property type="component" value="Unassembled WGS sequence"/>
</dbReference>
<dbReference type="AlphaFoldDB" id="A0AAD7D2P8"/>
<organism evidence="2 3">
    <name type="scientific">Mycena rosella</name>
    <name type="common">Pink bonnet</name>
    <name type="synonym">Agaricus rosellus</name>
    <dbReference type="NCBI Taxonomy" id="1033263"/>
    <lineage>
        <taxon>Eukaryota</taxon>
        <taxon>Fungi</taxon>
        <taxon>Dikarya</taxon>
        <taxon>Basidiomycota</taxon>
        <taxon>Agaricomycotina</taxon>
        <taxon>Agaricomycetes</taxon>
        <taxon>Agaricomycetidae</taxon>
        <taxon>Agaricales</taxon>
        <taxon>Marasmiineae</taxon>
        <taxon>Mycenaceae</taxon>
        <taxon>Mycena</taxon>
    </lineage>
</organism>
<comment type="caution">
    <text evidence="2">The sequence shown here is derived from an EMBL/GenBank/DDBJ whole genome shotgun (WGS) entry which is preliminary data.</text>
</comment>
<sequence>MSLRLTNRYPTLPASCAAGRTVSSWDFLLLVVAFLTVTDAHPKLRHIARVYNYYVADAGSWRTVHNLSLPFPEDKTGRYVKSNQGPGVEQLPQRGPAGRARRVGFRAHARVPRLLLVARGPREQWVSVWPCTPLNAIVAGPFDVVCPPHERRYINTRDVKPAVARAPSPAVLAHWQALLRAAPECCIEVVAARTDPFPQTFDLALWGSPCVLPLLLALAASPISRRPTRARRSSRRAPTPSRACSPWNLLPALDRFVPGRTRPPSRAATPTSRAHAGQHASANATLDVLYVVTNERGPRARRGAGGRGDGGGYGDRAAGGGVSQERGADRFTSNVVYTRLVNGRAARDIRLIIDYTLR</sequence>
<feature type="compositionally biased region" description="Gly residues" evidence="1">
    <location>
        <begin position="305"/>
        <end position="322"/>
    </location>
</feature>
<feature type="compositionally biased region" description="Basic residues" evidence="1">
    <location>
        <begin position="226"/>
        <end position="235"/>
    </location>
</feature>